<feature type="region of interest" description="Disordered" evidence="1">
    <location>
        <begin position="124"/>
        <end position="189"/>
    </location>
</feature>
<dbReference type="InParanoid" id="Q753T4"/>
<feature type="region of interest" description="Disordered" evidence="1">
    <location>
        <begin position="358"/>
        <end position="378"/>
    </location>
</feature>
<dbReference type="SMART" id="SM00449">
    <property type="entry name" value="SPRY"/>
    <property type="match status" value="1"/>
</dbReference>
<dbReference type="OrthoDB" id="25503at2759"/>
<dbReference type="GO" id="GO:0005737">
    <property type="term" value="C:cytoplasm"/>
    <property type="evidence" value="ECO:0000318"/>
    <property type="project" value="GO_Central"/>
</dbReference>
<dbReference type="InterPro" id="IPR044736">
    <property type="entry name" value="Gid1/RanBPM/SPLA_SPRY"/>
</dbReference>
<accession>Q753T4</accession>
<dbReference type="InterPro" id="IPR003877">
    <property type="entry name" value="SPRY_dom"/>
</dbReference>
<protein>
    <submittedName>
        <fullName evidence="3">AFR242Cp</fullName>
    </submittedName>
</protein>
<dbReference type="AlphaFoldDB" id="Q753T4"/>
<name>Q753T4_EREGS</name>
<dbReference type="KEGG" id="ago:AGOS_AFR242C"/>
<dbReference type="InterPro" id="IPR043136">
    <property type="entry name" value="B30.2/SPRY_sf"/>
</dbReference>
<dbReference type="InterPro" id="IPR006594">
    <property type="entry name" value="LisH"/>
</dbReference>
<feature type="compositionally biased region" description="Acidic residues" evidence="1">
    <location>
        <begin position="143"/>
        <end position="157"/>
    </location>
</feature>
<reference evidence="4" key="2">
    <citation type="journal article" date="2013" name="G3 (Bethesda)">
        <title>Genomes of Ashbya fungi isolated from insects reveal four mating-type loci, numerous translocations, lack of transposons, and distinct gene duplications.</title>
        <authorList>
            <person name="Dietrich F.S."/>
            <person name="Voegeli S."/>
            <person name="Kuo S."/>
            <person name="Philippsen P."/>
        </authorList>
    </citation>
    <scope>GENOME REANNOTATION</scope>
    <source>
        <strain evidence="4">ATCC 10895 / CBS 109.51 / FGSC 9923 / NRRL Y-1056</strain>
    </source>
</reference>
<feature type="compositionally biased region" description="Polar residues" evidence="1">
    <location>
        <begin position="367"/>
        <end position="376"/>
    </location>
</feature>
<reference evidence="3 4" key="1">
    <citation type="journal article" date="2004" name="Science">
        <title>The Ashbya gossypii genome as a tool for mapping the ancient Saccharomyces cerevisiae genome.</title>
        <authorList>
            <person name="Dietrich F.S."/>
            <person name="Voegeli S."/>
            <person name="Brachat S."/>
            <person name="Lerch A."/>
            <person name="Gates K."/>
            <person name="Steiner S."/>
            <person name="Mohr C."/>
            <person name="Pohlmann R."/>
            <person name="Luedi P."/>
            <person name="Choi S."/>
            <person name="Wing R.A."/>
            <person name="Flavier A."/>
            <person name="Gaffney T.D."/>
            <person name="Philippsen P."/>
        </authorList>
    </citation>
    <scope>NUCLEOTIDE SEQUENCE [LARGE SCALE GENOMIC DNA]</scope>
    <source>
        <strain evidence="4">ATCC 10895 / CBS 109.51 / FGSC 9923 / NRRL Y-1056</strain>
    </source>
</reference>
<dbReference type="InterPro" id="IPR013144">
    <property type="entry name" value="CRA_dom"/>
</dbReference>
<keyword evidence="4" id="KW-1185">Reference proteome</keyword>
<dbReference type="PANTHER" id="PTHR12864">
    <property type="entry name" value="RAN BINDING PROTEIN 9-RELATED"/>
    <property type="match status" value="1"/>
</dbReference>
<dbReference type="CDD" id="cd12885">
    <property type="entry name" value="SPRY_RanBP_like"/>
    <property type="match status" value="1"/>
</dbReference>
<dbReference type="EMBL" id="AE016819">
    <property type="protein sequence ID" value="AAS53613.1"/>
    <property type="molecule type" value="Genomic_DNA"/>
</dbReference>
<dbReference type="Pfam" id="PF00622">
    <property type="entry name" value="SPRY"/>
    <property type="match status" value="1"/>
</dbReference>
<dbReference type="PROSITE" id="PS50896">
    <property type="entry name" value="LISH"/>
    <property type="match status" value="1"/>
</dbReference>
<evidence type="ECO:0000313" key="3">
    <source>
        <dbReference type="EMBL" id="AAS53613.1"/>
    </source>
</evidence>
<dbReference type="SUPFAM" id="SSF49899">
    <property type="entry name" value="Concanavalin A-like lectins/glucanases"/>
    <property type="match status" value="1"/>
</dbReference>
<dbReference type="OMA" id="RHNERQI"/>
<dbReference type="InterPro" id="IPR050618">
    <property type="entry name" value="Ubq-SigPath_Reg"/>
</dbReference>
<dbReference type="InterPro" id="IPR024964">
    <property type="entry name" value="CTLH/CRA"/>
</dbReference>
<dbReference type="InterPro" id="IPR013320">
    <property type="entry name" value="ConA-like_dom_sf"/>
</dbReference>
<dbReference type="Proteomes" id="UP000000591">
    <property type="component" value="Chromosome VI"/>
</dbReference>
<dbReference type="RefSeq" id="NP_985789.1">
    <property type="nucleotide sequence ID" value="NM_211144.1"/>
</dbReference>
<evidence type="ECO:0000313" key="4">
    <source>
        <dbReference type="Proteomes" id="UP000000591"/>
    </source>
</evidence>
<evidence type="ECO:0000256" key="1">
    <source>
        <dbReference type="SAM" id="MobiDB-lite"/>
    </source>
</evidence>
<dbReference type="STRING" id="284811.Q753T4"/>
<dbReference type="GO" id="GO:0007010">
    <property type="term" value="P:cytoskeleton organization"/>
    <property type="evidence" value="ECO:0000318"/>
    <property type="project" value="GO_Central"/>
</dbReference>
<dbReference type="eggNOG" id="KOG1477">
    <property type="taxonomic scope" value="Eukaryota"/>
</dbReference>
<dbReference type="InterPro" id="IPR001870">
    <property type="entry name" value="B30.2/SPRY"/>
</dbReference>
<evidence type="ECO:0000259" key="2">
    <source>
        <dbReference type="PROSITE" id="PS50188"/>
    </source>
</evidence>
<sequence length="823" mass="93622">MSLFMDEIDHQYVKALFPHYLLEQPMAYELWKLYFQHKKLFNKLKLKRRVIPNYTENGETELYRRSTKLTYATRKVIWEKLSQLGVLGIIPYDSATDEYLVQVYKYFYTTHNDRLAGGDRLLREGEATGGTAGRDEDVAMEERGEDYDEEDADDYEQSSDALPSDSDESALVVQPTQSVEPDHGAELDGGADVEAFYPAITDSKHSTKRKGNPLFSDVYSSIGYPLPHLWTTQSNNSVLVSTDGFTNLRPNPNWQLYSGYDNSPIVNNRLRTSVNNQKQQWASTWANACINHKKVAIFYYEIKVLSVTSAQSGQTCNINIGFKDWSKVASNAGEANTSDPPSRDPGEFSALNRQTSNILRGPFEGSRPTSQQSSTGKDVYIYNGSDGYINDGSLFKSYSKPYGRDDVIGCGINYVDGTIFFTKNGIHLGTAFKDVAHLDLVPYVSLKPANSIRTNFGLYEEFLFDIVGYQNHWKAKAYHNIFTAISGGEESDFGFEDDDESEENAGDHLDADVQMNDTNAGVGQDYDDINNSTLERNQQESHTDGFLLSWDTRFSGGQLYKPDKDKINNISGTDDSIPCTLNTMINDYLIHHGLIDVAKGFLKDLQKDCIPNNNEERTRSVIRHHERQIKREEENLKIRQDIRLLIKDGDIPRCIKYIDSKFPGLLTKHVELAFEFKVAEYLLAIMKLEQVTIDYVLQKGLEISNEFIYNEKLSQELRQKFKAHFGDISALMAYDNPLVECPKELAVYLTPSYLQDRLFQLVNTTILMFLKKKSESSLENMISYTRAMVNTLMEYGDQPGSSNSDSQERYYKLVNIDEDLLNL</sequence>
<feature type="compositionally biased region" description="Basic and acidic residues" evidence="1">
    <location>
        <begin position="133"/>
        <end position="142"/>
    </location>
</feature>
<dbReference type="SMART" id="SM00757">
    <property type="entry name" value="CRA"/>
    <property type="match status" value="1"/>
</dbReference>
<gene>
    <name evidence="3" type="ORF">AGOS_AFR242C</name>
</gene>
<dbReference type="GeneID" id="4622052"/>
<dbReference type="Gene3D" id="2.60.120.920">
    <property type="match status" value="1"/>
</dbReference>
<organism evidence="3 4">
    <name type="scientific">Eremothecium gossypii (strain ATCC 10895 / CBS 109.51 / FGSC 9923 / NRRL Y-1056)</name>
    <name type="common">Yeast</name>
    <name type="synonym">Ashbya gossypii</name>
    <dbReference type="NCBI Taxonomy" id="284811"/>
    <lineage>
        <taxon>Eukaryota</taxon>
        <taxon>Fungi</taxon>
        <taxon>Dikarya</taxon>
        <taxon>Ascomycota</taxon>
        <taxon>Saccharomycotina</taxon>
        <taxon>Saccharomycetes</taxon>
        <taxon>Saccharomycetales</taxon>
        <taxon>Saccharomycetaceae</taxon>
        <taxon>Eremothecium</taxon>
    </lineage>
</organism>
<feature type="domain" description="B30.2/SPRY" evidence="2">
    <location>
        <begin position="224"/>
        <end position="461"/>
    </location>
</feature>
<dbReference type="FunCoup" id="Q753T4">
    <property type="interactions" value="158"/>
</dbReference>
<dbReference type="HOGENOM" id="CLU_308189_0_0_1"/>
<dbReference type="Pfam" id="PF10607">
    <property type="entry name" value="CTLH"/>
    <property type="match status" value="1"/>
</dbReference>
<proteinExistence type="predicted"/>
<dbReference type="PROSITE" id="PS50188">
    <property type="entry name" value="B302_SPRY"/>
    <property type="match status" value="1"/>
</dbReference>